<keyword evidence="2" id="KW-1003">Cell membrane</keyword>
<dbReference type="Pfam" id="PF06081">
    <property type="entry name" value="ArAE_1"/>
    <property type="match status" value="1"/>
</dbReference>
<dbReference type="EMBL" id="CP074132">
    <property type="protein sequence ID" value="QUX26712.1"/>
    <property type="molecule type" value="Genomic_DNA"/>
</dbReference>
<evidence type="ECO:0000256" key="3">
    <source>
        <dbReference type="ARBA" id="ARBA00022692"/>
    </source>
</evidence>
<dbReference type="RefSeq" id="WP_212639813.1">
    <property type="nucleotide sequence ID" value="NZ_CP074132.1"/>
</dbReference>
<evidence type="ECO:0000256" key="5">
    <source>
        <dbReference type="ARBA" id="ARBA00023136"/>
    </source>
</evidence>
<gene>
    <name evidence="7" type="ORF">KGD83_15055</name>
</gene>
<evidence type="ECO:0000313" key="8">
    <source>
        <dbReference type="Proteomes" id="UP000678016"/>
    </source>
</evidence>
<dbReference type="InterPro" id="IPR010343">
    <property type="entry name" value="ArAE_1"/>
</dbReference>
<proteinExistence type="predicted"/>
<name>A0ABX8BXJ7_9ACTN</name>
<evidence type="ECO:0000256" key="6">
    <source>
        <dbReference type="SAM" id="Phobius"/>
    </source>
</evidence>
<feature type="transmembrane region" description="Helical" evidence="6">
    <location>
        <begin position="99"/>
        <end position="121"/>
    </location>
</feature>
<evidence type="ECO:0000256" key="2">
    <source>
        <dbReference type="ARBA" id="ARBA00022475"/>
    </source>
</evidence>
<keyword evidence="8" id="KW-1185">Reference proteome</keyword>
<evidence type="ECO:0000313" key="7">
    <source>
        <dbReference type="EMBL" id="QUX26712.1"/>
    </source>
</evidence>
<feature type="transmembrane region" description="Helical" evidence="6">
    <location>
        <begin position="157"/>
        <end position="179"/>
    </location>
</feature>
<sequence length="409" mass="45195">MAGRDRTGADGAVARARAWVSRAVGSDGHERHTALSIGKSALAASLAWFVAQHLIQASSPAFAPFTAVLMMQVTVYQSVVQSLRYVGAVALGITVQAVLGFAAGPDMLTFVVVTLIALIIGRWRPLGSQGSQVVTAAFFAFSTFLTSQGYTGRLVDLSQILLLVLIGCAIGTAVNVLVLPPMRFRSAEYAIRSLAHSECDLIGDIRRGMERGNLTEDEAEDWRRRANRLASTVQQTRSAVDTAWESVYLNPARLLRRHRHHVAFEGYQQLVDALERTTHQLGSLARSIHLWSRDEERSVYQDFLRLYGNFLASVAEITRELSGLDQDRLGSQARRLCQLAEEAQEHHDDLVRIKEAEDSPPFDDLRLPYGVLLIEAQRLMDEFQYSCDVVMNYVDRPGSADGSSGARHI</sequence>
<keyword evidence="4 6" id="KW-1133">Transmembrane helix</keyword>
<evidence type="ECO:0000256" key="1">
    <source>
        <dbReference type="ARBA" id="ARBA00004651"/>
    </source>
</evidence>
<comment type="subcellular location">
    <subcellularLocation>
        <location evidence="1">Cell membrane</location>
        <topology evidence="1">Multi-pass membrane protein</topology>
    </subcellularLocation>
</comment>
<evidence type="ECO:0008006" key="9">
    <source>
        <dbReference type="Google" id="ProtNLM"/>
    </source>
</evidence>
<accession>A0ABX8BXJ7</accession>
<evidence type="ECO:0000256" key="4">
    <source>
        <dbReference type="ARBA" id="ARBA00022989"/>
    </source>
</evidence>
<reference evidence="8" key="1">
    <citation type="submission" date="2021-05" db="EMBL/GenBank/DDBJ databases">
        <title>Direct Submission.</title>
        <authorList>
            <person name="Li K."/>
            <person name="Gao J."/>
        </authorList>
    </citation>
    <scope>NUCLEOTIDE SEQUENCE [LARGE SCALE GENOMIC DNA]</scope>
    <source>
        <strain evidence="8">HDS12</strain>
    </source>
</reference>
<organism evidence="7 8">
    <name type="scientific">Nocardiopsis akebiae</name>
    <dbReference type="NCBI Taxonomy" id="2831968"/>
    <lineage>
        <taxon>Bacteria</taxon>
        <taxon>Bacillati</taxon>
        <taxon>Actinomycetota</taxon>
        <taxon>Actinomycetes</taxon>
        <taxon>Streptosporangiales</taxon>
        <taxon>Nocardiopsidaceae</taxon>
        <taxon>Nocardiopsis</taxon>
    </lineage>
</organism>
<feature type="transmembrane region" description="Helical" evidence="6">
    <location>
        <begin position="133"/>
        <end position="151"/>
    </location>
</feature>
<keyword evidence="5 6" id="KW-0472">Membrane</keyword>
<protein>
    <recommendedName>
        <fullName evidence="9">FUSC family protein</fullName>
    </recommendedName>
</protein>
<dbReference type="Proteomes" id="UP000678016">
    <property type="component" value="Chromosome"/>
</dbReference>
<keyword evidence="3 6" id="KW-0812">Transmembrane</keyword>